<organism evidence="2 3">
    <name type="scientific">Spirosoma aureum</name>
    <dbReference type="NCBI Taxonomy" id="2692134"/>
    <lineage>
        <taxon>Bacteria</taxon>
        <taxon>Pseudomonadati</taxon>
        <taxon>Bacteroidota</taxon>
        <taxon>Cytophagia</taxon>
        <taxon>Cytophagales</taxon>
        <taxon>Cytophagaceae</taxon>
        <taxon>Spirosoma</taxon>
    </lineage>
</organism>
<keyword evidence="1" id="KW-0175">Coiled coil</keyword>
<feature type="coiled-coil region" evidence="1">
    <location>
        <begin position="6"/>
        <end position="40"/>
    </location>
</feature>
<evidence type="ECO:0000313" key="2">
    <source>
        <dbReference type="EMBL" id="QIP15710.1"/>
    </source>
</evidence>
<dbReference type="Proteomes" id="UP000501802">
    <property type="component" value="Chromosome"/>
</dbReference>
<dbReference type="AlphaFoldDB" id="A0A6G9ATH8"/>
<evidence type="ECO:0000256" key="1">
    <source>
        <dbReference type="SAM" id="Coils"/>
    </source>
</evidence>
<proteinExistence type="predicted"/>
<evidence type="ECO:0000313" key="3">
    <source>
        <dbReference type="Proteomes" id="UP000501802"/>
    </source>
</evidence>
<accession>A0A6G9ATH8</accession>
<reference evidence="2 3" key="1">
    <citation type="submission" date="2020-03" db="EMBL/GenBank/DDBJ databases">
        <authorList>
            <person name="Kim M.K."/>
        </authorList>
    </citation>
    <scope>NUCLEOTIDE SEQUENCE [LARGE SCALE GENOMIC DNA]</scope>
    <source>
        <strain evidence="2 3">BT328</strain>
    </source>
</reference>
<dbReference type="EMBL" id="CP050063">
    <property type="protein sequence ID" value="QIP15710.1"/>
    <property type="molecule type" value="Genomic_DNA"/>
</dbReference>
<gene>
    <name evidence="2" type="ORF">G8759_25285</name>
</gene>
<name>A0A6G9ATH8_9BACT</name>
<dbReference type="RefSeq" id="WP_167214477.1">
    <property type="nucleotide sequence ID" value="NZ_CP050063.1"/>
</dbReference>
<dbReference type="KEGG" id="spib:G8759_25285"/>
<keyword evidence="3" id="KW-1185">Reference proteome</keyword>
<protein>
    <submittedName>
        <fullName evidence="2">Uncharacterized protein</fullName>
    </submittedName>
</protein>
<sequence>MVEGHIKKWKATIARLESIIENENLTVEQAKQVREQYELAHWMLDQLIGSKGDKKEE</sequence>